<name>A0ABT0K465_9ACTN</name>
<dbReference type="Pfam" id="PF04299">
    <property type="entry name" value="FMN_bind_2"/>
    <property type="match status" value="1"/>
</dbReference>
<dbReference type="RefSeq" id="WP_248826690.1">
    <property type="nucleotide sequence ID" value="NZ_JALKFT010000038.1"/>
</dbReference>
<evidence type="ECO:0000313" key="2">
    <source>
        <dbReference type="EMBL" id="MCK9878596.1"/>
    </source>
</evidence>
<evidence type="ECO:0000313" key="3">
    <source>
        <dbReference type="Proteomes" id="UP001201873"/>
    </source>
</evidence>
<feature type="compositionally biased region" description="Basic and acidic residues" evidence="1">
    <location>
        <begin position="205"/>
        <end position="219"/>
    </location>
</feature>
<keyword evidence="3" id="KW-1185">Reference proteome</keyword>
<dbReference type="EMBL" id="JALKFT010000038">
    <property type="protein sequence ID" value="MCK9878596.1"/>
    <property type="molecule type" value="Genomic_DNA"/>
</dbReference>
<dbReference type="PANTHER" id="PTHR35802">
    <property type="entry name" value="PROTEASE SYNTHASE AND SPORULATION PROTEIN PAI 2"/>
    <property type="match status" value="1"/>
</dbReference>
<organism evidence="2 3">
    <name type="scientific">Frankia umida</name>
    <dbReference type="NCBI Taxonomy" id="573489"/>
    <lineage>
        <taxon>Bacteria</taxon>
        <taxon>Bacillati</taxon>
        <taxon>Actinomycetota</taxon>
        <taxon>Actinomycetes</taxon>
        <taxon>Frankiales</taxon>
        <taxon>Frankiaceae</taxon>
        <taxon>Frankia</taxon>
    </lineage>
</organism>
<sequence length="243" mass="26217">MYVPRPFELTELDQVAELVERIGAVDLVTFDGTGLVATLVPVIWDRAPGQTDPTFTRSGDADPAGGAAEGRGAPHGRLLGHIARANGQWRGSEPGVAALAILRGPQAYVSPSWYATKAEHGRVVPTWNHLSVHFTGPVVFHHEPAWLRDVVTRLTDRHERHRPRPWSVDDAPAEFVTGQLRAIVGVEMAVQSIVAQAKLSQNRSPADRDGVLAGLRDEGETTAPPAEAVADLMTRFGSGRVPD</sequence>
<accession>A0ABT0K465</accession>
<dbReference type="InterPro" id="IPR007396">
    <property type="entry name" value="TR_PAI2-type"/>
</dbReference>
<dbReference type="Proteomes" id="UP001201873">
    <property type="component" value="Unassembled WGS sequence"/>
</dbReference>
<feature type="region of interest" description="Disordered" evidence="1">
    <location>
        <begin position="50"/>
        <end position="73"/>
    </location>
</feature>
<dbReference type="Gene3D" id="2.30.110.10">
    <property type="entry name" value="Electron Transport, Fmn-binding Protein, Chain A"/>
    <property type="match status" value="1"/>
</dbReference>
<proteinExistence type="predicted"/>
<protein>
    <submittedName>
        <fullName evidence="2">FMN-binding negative transcriptional regulator</fullName>
    </submittedName>
</protein>
<dbReference type="SUPFAM" id="SSF50475">
    <property type="entry name" value="FMN-binding split barrel"/>
    <property type="match status" value="1"/>
</dbReference>
<dbReference type="PANTHER" id="PTHR35802:SF1">
    <property type="entry name" value="PROTEASE SYNTHASE AND SPORULATION PROTEIN PAI 2"/>
    <property type="match status" value="1"/>
</dbReference>
<evidence type="ECO:0000256" key="1">
    <source>
        <dbReference type="SAM" id="MobiDB-lite"/>
    </source>
</evidence>
<gene>
    <name evidence="2" type="ORF">MXD59_23005</name>
</gene>
<reference evidence="2 3" key="1">
    <citation type="submission" date="2022-04" db="EMBL/GenBank/DDBJ databases">
        <title>Genome diversity in the genus Frankia.</title>
        <authorList>
            <person name="Carlos-Shanley C."/>
            <person name="Hahn D."/>
        </authorList>
    </citation>
    <scope>NUCLEOTIDE SEQUENCE [LARGE SCALE GENOMIC DNA]</scope>
    <source>
        <strain evidence="2 3">Ag45/Mut15</strain>
    </source>
</reference>
<dbReference type="InterPro" id="IPR012349">
    <property type="entry name" value="Split_barrel_FMN-bd"/>
</dbReference>
<comment type="caution">
    <text evidence="2">The sequence shown here is derived from an EMBL/GenBank/DDBJ whole genome shotgun (WGS) entry which is preliminary data.</text>
</comment>
<dbReference type="PIRSF" id="PIRSF010372">
    <property type="entry name" value="PaiB"/>
    <property type="match status" value="1"/>
</dbReference>
<feature type="region of interest" description="Disordered" evidence="1">
    <location>
        <begin position="200"/>
        <end position="243"/>
    </location>
</feature>